<name>A0A8H9FUC9_9MICO</name>
<protein>
    <submittedName>
        <fullName evidence="2">Uncharacterized protein</fullName>
    </submittedName>
</protein>
<keyword evidence="1" id="KW-0812">Transmembrane</keyword>
<dbReference type="AlphaFoldDB" id="A0A8H9FUC9"/>
<gene>
    <name evidence="2" type="ORF">GCM10011314_12310</name>
</gene>
<sequence>MSTFLADIAPVGPALILVALFVWALERSNRRQQTAPWSDDFRHHVDSDADVRRIVHDLEANDPRAYDRAA</sequence>
<keyword evidence="1" id="KW-0472">Membrane</keyword>
<proteinExistence type="predicted"/>
<evidence type="ECO:0000313" key="3">
    <source>
        <dbReference type="Proteomes" id="UP000628079"/>
    </source>
</evidence>
<accession>A0A8H9FUC9</accession>
<reference evidence="2" key="1">
    <citation type="journal article" date="2014" name="Int. J. Syst. Evol. Microbiol.">
        <title>Complete genome sequence of Corynebacterium casei LMG S-19264T (=DSM 44701T), isolated from a smear-ripened cheese.</title>
        <authorList>
            <consortium name="US DOE Joint Genome Institute (JGI-PGF)"/>
            <person name="Walter F."/>
            <person name="Albersmeier A."/>
            <person name="Kalinowski J."/>
            <person name="Ruckert C."/>
        </authorList>
    </citation>
    <scope>NUCLEOTIDE SEQUENCE</scope>
    <source>
        <strain evidence="2">CGMCC 1.10749</strain>
    </source>
</reference>
<feature type="transmembrane region" description="Helical" evidence="1">
    <location>
        <begin position="6"/>
        <end position="25"/>
    </location>
</feature>
<reference evidence="2" key="2">
    <citation type="submission" date="2020-09" db="EMBL/GenBank/DDBJ databases">
        <authorList>
            <person name="Sun Q."/>
            <person name="Zhou Y."/>
        </authorList>
    </citation>
    <scope>NUCLEOTIDE SEQUENCE</scope>
    <source>
        <strain evidence="2">CGMCC 1.10749</strain>
    </source>
</reference>
<organism evidence="2 3">
    <name type="scientific">Knoellia flava</name>
    <dbReference type="NCBI Taxonomy" id="913969"/>
    <lineage>
        <taxon>Bacteria</taxon>
        <taxon>Bacillati</taxon>
        <taxon>Actinomycetota</taxon>
        <taxon>Actinomycetes</taxon>
        <taxon>Micrococcales</taxon>
        <taxon>Intrasporangiaceae</taxon>
        <taxon>Knoellia</taxon>
    </lineage>
</organism>
<dbReference type="RefSeq" id="WP_035946871.1">
    <property type="nucleotide sequence ID" value="NZ_BMEA01000001.1"/>
</dbReference>
<evidence type="ECO:0000256" key="1">
    <source>
        <dbReference type="SAM" id="Phobius"/>
    </source>
</evidence>
<evidence type="ECO:0000313" key="2">
    <source>
        <dbReference type="EMBL" id="GGB74376.1"/>
    </source>
</evidence>
<comment type="caution">
    <text evidence="2">The sequence shown here is derived from an EMBL/GenBank/DDBJ whole genome shotgun (WGS) entry which is preliminary data.</text>
</comment>
<dbReference type="Proteomes" id="UP000628079">
    <property type="component" value="Unassembled WGS sequence"/>
</dbReference>
<dbReference type="EMBL" id="BMEA01000001">
    <property type="protein sequence ID" value="GGB74376.1"/>
    <property type="molecule type" value="Genomic_DNA"/>
</dbReference>
<keyword evidence="1" id="KW-1133">Transmembrane helix</keyword>